<keyword evidence="2" id="KW-1185">Reference proteome</keyword>
<comment type="caution">
    <text evidence="1">The sequence shown here is derived from an EMBL/GenBank/DDBJ whole genome shotgun (WGS) entry which is preliminary data.</text>
</comment>
<reference evidence="2" key="1">
    <citation type="journal article" date="2024" name="Algal Res.">
        <title>Biochemical, toxicological and genomic investigation of a high-biomass producing Limnothrix strain isolated from Italian shallow drinking water reservoir.</title>
        <authorList>
            <person name="Simonazzi M."/>
            <person name="Shishido T.K."/>
            <person name="Delbaje E."/>
            <person name="Wahlsten M."/>
            <person name="Fewer D.P."/>
            <person name="Sivonen K."/>
            <person name="Pezzolesi L."/>
            <person name="Pistocchi R."/>
        </authorList>
    </citation>
    <scope>NUCLEOTIDE SEQUENCE [LARGE SCALE GENOMIC DNA]</scope>
    <source>
        <strain evidence="2">LRLZ20PSL1</strain>
    </source>
</reference>
<sequence>MVLRAQSLPPQSLEFKKAIEQVVKLVCESNRLRRSLKTQNVRSDHPQYGAFYDEAVFLLMDWLPTAIQKKQYNPGRGEVMAWLNDKLQYLFKDAVRDLTGVRTPFAVGIDLENLDEQGELPADMNPWSALMAQEELDSSEVWRLYKAQDPDGLLQKVVFESIRFEQLIDAKNQGKSMRKLAIELSVNANTLSSIYTRHKDQFFESVRRFKQSLQPPDE</sequence>
<organism evidence="1 2">
    <name type="scientific">Limnothrix redekei LRLZ20PSL1</name>
    <dbReference type="NCBI Taxonomy" id="3112953"/>
    <lineage>
        <taxon>Bacteria</taxon>
        <taxon>Bacillati</taxon>
        <taxon>Cyanobacteriota</taxon>
        <taxon>Cyanophyceae</taxon>
        <taxon>Pseudanabaenales</taxon>
        <taxon>Pseudanabaenaceae</taxon>
        <taxon>Limnothrix</taxon>
    </lineage>
</organism>
<accession>A0ABW7CBP9</accession>
<name>A0ABW7CBP9_9CYAN</name>
<evidence type="ECO:0000313" key="2">
    <source>
        <dbReference type="Proteomes" id="UP001604335"/>
    </source>
</evidence>
<dbReference type="EMBL" id="JAZAQF010000069">
    <property type="protein sequence ID" value="MFG3818342.1"/>
    <property type="molecule type" value="Genomic_DNA"/>
</dbReference>
<dbReference type="RefSeq" id="WP_393013639.1">
    <property type="nucleotide sequence ID" value="NZ_JAZAQF010000069.1"/>
</dbReference>
<protein>
    <recommendedName>
        <fullName evidence="3">Sigma-70 family RNA polymerase sigma factor</fullName>
    </recommendedName>
</protein>
<evidence type="ECO:0000313" key="1">
    <source>
        <dbReference type="EMBL" id="MFG3818342.1"/>
    </source>
</evidence>
<proteinExistence type="predicted"/>
<dbReference type="Proteomes" id="UP001604335">
    <property type="component" value="Unassembled WGS sequence"/>
</dbReference>
<gene>
    <name evidence="1" type="ORF">VPK24_11895</name>
</gene>
<evidence type="ECO:0008006" key="3">
    <source>
        <dbReference type="Google" id="ProtNLM"/>
    </source>
</evidence>